<dbReference type="EMBL" id="LVHI01000037">
    <property type="protein sequence ID" value="OAK51765.1"/>
    <property type="molecule type" value="Genomic_DNA"/>
</dbReference>
<dbReference type="InterPro" id="IPR003848">
    <property type="entry name" value="DUF218"/>
</dbReference>
<name>A0A177Y8D9_9NOCA</name>
<keyword evidence="4" id="KW-1185">Reference proteome</keyword>
<dbReference type="GO" id="GO:0005886">
    <property type="term" value="C:plasma membrane"/>
    <property type="evidence" value="ECO:0007669"/>
    <property type="project" value="TreeGrafter"/>
</dbReference>
<comment type="caution">
    <text evidence="3">The sequence shown here is derived from an EMBL/GenBank/DDBJ whole genome shotgun (WGS) entry which is preliminary data.</text>
</comment>
<evidence type="ECO:0000256" key="1">
    <source>
        <dbReference type="SAM" id="SignalP"/>
    </source>
</evidence>
<dbReference type="RefSeq" id="WP_068430479.1">
    <property type="nucleotide sequence ID" value="NZ_LVHI01000037.1"/>
</dbReference>
<evidence type="ECO:0000313" key="4">
    <source>
        <dbReference type="Proteomes" id="UP000077519"/>
    </source>
</evidence>
<feature type="signal peptide" evidence="1">
    <location>
        <begin position="1"/>
        <end position="33"/>
    </location>
</feature>
<feature type="chain" id="PRO_5008079611" description="DUF218 domain-containing protein" evidence="1">
    <location>
        <begin position="34"/>
        <end position="217"/>
    </location>
</feature>
<gene>
    <name evidence="3" type="ORF">A3K89_10880</name>
</gene>
<protein>
    <recommendedName>
        <fullName evidence="2">DUF218 domain-containing protein</fullName>
    </recommendedName>
</protein>
<dbReference type="PANTHER" id="PTHR30336:SF6">
    <property type="entry name" value="INTEGRAL MEMBRANE PROTEIN"/>
    <property type="match status" value="1"/>
</dbReference>
<proteinExistence type="predicted"/>
<dbReference type="CDD" id="cd06259">
    <property type="entry name" value="YdcF-like"/>
    <property type="match status" value="1"/>
</dbReference>
<organism evidence="3 4">
    <name type="scientific">Rhodococcoides kyotonense</name>
    <dbReference type="NCBI Taxonomy" id="398843"/>
    <lineage>
        <taxon>Bacteria</taxon>
        <taxon>Bacillati</taxon>
        <taxon>Actinomycetota</taxon>
        <taxon>Actinomycetes</taxon>
        <taxon>Mycobacteriales</taxon>
        <taxon>Nocardiaceae</taxon>
        <taxon>Rhodococcoides</taxon>
    </lineage>
</organism>
<feature type="domain" description="DUF218" evidence="2">
    <location>
        <begin position="49"/>
        <end position="178"/>
    </location>
</feature>
<dbReference type="AlphaFoldDB" id="A0A177Y8D9"/>
<evidence type="ECO:0000313" key="3">
    <source>
        <dbReference type="EMBL" id="OAK51765.1"/>
    </source>
</evidence>
<reference evidence="3 4" key="1">
    <citation type="submission" date="2016-03" db="EMBL/GenBank/DDBJ databases">
        <title>Genome sequence of Rhodococcus kyotonensis KB10.</title>
        <authorList>
            <person name="Jeong H."/>
            <person name="Hong C.E."/>
            <person name="Jo S.H."/>
            <person name="Park J.M."/>
        </authorList>
    </citation>
    <scope>NUCLEOTIDE SEQUENCE [LARGE SCALE GENOMIC DNA]</scope>
    <source>
        <strain evidence="3 4">KB10</strain>
    </source>
</reference>
<keyword evidence="1" id="KW-0732">Signal</keyword>
<dbReference type="Pfam" id="PF02698">
    <property type="entry name" value="DUF218"/>
    <property type="match status" value="1"/>
</dbReference>
<dbReference type="PANTHER" id="PTHR30336">
    <property type="entry name" value="INNER MEMBRANE PROTEIN, PROBABLE PERMEASE"/>
    <property type="match status" value="1"/>
</dbReference>
<evidence type="ECO:0000259" key="2">
    <source>
        <dbReference type="Pfam" id="PF02698"/>
    </source>
</evidence>
<dbReference type="InterPro" id="IPR051599">
    <property type="entry name" value="Cell_Envelope_Assoc"/>
</dbReference>
<dbReference type="Proteomes" id="UP000077519">
    <property type="component" value="Unassembled WGS sequence"/>
</dbReference>
<sequence>MRKFRRRLVQVVGVLVALAVAVIAASTAWVAHAASGRVHDVADAPEAPVVIVLGAVVHGGKPGGFLSGRLDAAIALVESGKAKAILVSGNRDGISGNEIDAMTEYLVDAGIDRGIIVSDDYGIDTYDSCVRAATTFGVTKALVVSQPLHVSRAVALCRDVGIDADGVTAGCECGWLPEWRNYARELLARPKVALDLLSGRPPAVVSEPDESLRVAVR</sequence>
<accession>A0A177Y8D9</accession>